<keyword evidence="2 10" id="KW-0812">Transmembrane</keyword>
<gene>
    <name evidence="13" type="ORF">SPAPADRAFT_61987</name>
</gene>
<dbReference type="InterPro" id="IPR051008">
    <property type="entry name" value="Telomere_Capping_Maintenance"/>
</dbReference>
<accession>G3AQ75</accession>
<evidence type="ECO:0000256" key="1">
    <source>
        <dbReference type="ARBA" id="ARBA00004479"/>
    </source>
</evidence>
<evidence type="ECO:0000259" key="12">
    <source>
        <dbReference type="Pfam" id="PF25506"/>
    </source>
</evidence>
<feature type="domain" description="MTC6 partial TIM-barrel" evidence="12">
    <location>
        <begin position="22"/>
        <end position="348"/>
    </location>
</feature>
<evidence type="ECO:0000256" key="4">
    <source>
        <dbReference type="ARBA" id="ARBA00022989"/>
    </source>
</evidence>
<dbReference type="EMBL" id="GL996503">
    <property type="protein sequence ID" value="EGW31422.1"/>
    <property type="molecule type" value="Genomic_DNA"/>
</dbReference>
<dbReference type="HOGENOM" id="CLU_033723_0_0_1"/>
<comment type="function">
    <text evidence="7">May be involved in telomere capping.</text>
</comment>
<reference evidence="13 14" key="1">
    <citation type="journal article" date="2011" name="Proc. Natl. Acad. Sci. U.S.A.">
        <title>Comparative genomics of xylose-fermenting fungi for enhanced biofuel production.</title>
        <authorList>
            <person name="Wohlbach D.J."/>
            <person name="Kuo A."/>
            <person name="Sato T.K."/>
            <person name="Potts K.M."/>
            <person name="Salamov A.A."/>
            <person name="LaButti K.M."/>
            <person name="Sun H."/>
            <person name="Clum A."/>
            <person name="Pangilinan J.L."/>
            <person name="Lindquist E.A."/>
            <person name="Lucas S."/>
            <person name="Lapidus A."/>
            <person name="Jin M."/>
            <person name="Gunawan C."/>
            <person name="Balan V."/>
            <person name="Dale B.E."/>
            <person name="Jeffries T.W."/>
            <person name="Zinkel R."/>
            <person name="Barry K.W."/>
            <person name="Grigoriev I.V."/>
            <person name="Gasch A.P."/>
        </authorList>
    </citation>
    <scope>NUCLEOTIDE SEQUENCE [LARGE SCALE GENOMIC DNA]</scope>
    <source>
        <strain evidence="14">NRRL Y-27907 / 11-Y1</strain>
    </source>
</reference>
<evidence type="ECO:0000256" key="5">
    <source>
        <dbReference type="ARBA" id="ARBA00023136"/>
    </source>
</evidence>
<dbReference type="OrthoDB" id="5573651at2759"/>
<sequence>MIKVIVTWLWFIHIILCLENWPTLSDTLQVAIRSQRDVSMTVPIDQISNAGGSLNSMIFDQYGYTMDSMSYVDNFLTVGVQTFMVDLYWNEFTQVWQLCPAPIPNNVTSNIVDINWNNRSYKCDTNISTQTFLNRFNNFILETNTNFEVSLITVLLNLKSIHYTKSNMTIGYDSLFNHTIPGNSTLNATFSGLGTSLFTPEVLQTYRNTVAVDTTNMGFYNSSSALMPSLNMVLYTELRRIMLNVVSNELISSTRGYTITENDKMGLFFNDTLPTSIKATNSESMTHLCQNLVENFDTERTNFRFIIDNDFDPFTLSTVRQYIRCGLTPIFNATAYKVNSTRIRDLGQIFNAFIPYSLWSWAPFQPVTPNNQFTNSSSMSNGTIPYRCVLLNTNGWEVANCYDSYPFACQNSSSPHDWYIDPNKQKSYFDIDHDDCPEDFKFSLPRSNGEMLSLMNMTDTEVLPIWIDLNDLTVDNCFVSGGPYAECPYSKTITANTFVKSIAPSVVVGVVILILIFFEKVFRSNPIQTNRKRYWKRTLQDYYEKNDYEGVPS</sequence>
<evidence type="ECO:0000313" key="14">
    <source>
        <dbReference type="Proteomes" id="UP000000709"/>
    </source>
</evidence>
<dbReference type="SUPFAM" id="SSF56436">
    <property type="entry name" value="C-type lectin-like"/>
    <property type="match status" value="1"/>
</dbReference>
<dbReference type="eggNOG" id="ENOG502QVFP">
    <property type="taxonomic scope" value="Eukaryota"/>
</dbReference>
<dbReference type="Pfam" id="PF25506">
    <property type="entry name" value="TIM-barrel_MTC6"/>
    <property type="match status" value="1"/>
</dbReference>
<evidence type="ECO:0000256" key="6">
    <source>
        <dbReference type="ARBA" id="ARBA00023180"/>
    </source>
</evidence>
<evidence type="ECO:0000256" key="2">
    <source>
        <dbReference type="ARBA" id="ARBA00022692"/>
    </source>
</evidence>
<comment type="similarity">
    <text evidence="8">Belongs to the MTC6 family.</text>
</comment>
<dbReference type="InterPro" id="IPR057530">
    <property type="entry name" value="TIM-barrel_MTC6"/>
</dbReference>
<proteinExistence type="inferred from homology"/>
<protein>
    <recommendedName>
        <fullName evidence="9">Maintenance of telomere capping protein 6</fullName>
    </recommendedName>
</protein>
<comment type="subcellular location">
    <subcellularLocation>
        <location evidence="1">Membrane</location>
        <topology evidence="1">Single-pass type I membrane protein</topology>
    </subcellularLocation>
</comment>
<name>G3AQ75_SPAPN</name>
<dbReference type="InParanoid" id="G3AQ75"/>
<evidence type="ECO:0000256" key="8">
    <source>
        <dbReference type="ARBA" id="ARBA00038159"/>
    </source>
</evidence>
<evidence type="ECO:0000256" key="11">
    <source>
        <dbReference type="SAM" id="SignalP"/>
    </source>
</evidence>
<dbReference type="Proteomes" id="UP000000709">
    <property type="component" value="Unassembled WGS sequence"/>
</dbReference>
<dbReference type="RefSeq" id="XP_007376200.1">
    <property type="nucleotide sequence ID" value="XM_007376138.1"/>
</dbReference>
<evidence type="ECO:0000256" key="10">
    <source>
        <dbReference type="SAM" id="Phobius"/>
    </source>
</evidence>
<keyword evidence="14" id="KW-1185">Reference proteome</keyword>
<dbReference type="PANTHER" id="PTHR35518">
    <property type="entry name" value="MAINTENANCE OF TELOMOERE CAPPING"/>
    <property type="match status" value="1"/>
</dbReference>
<evidence type="ECO:0000256" key="9">
    <source>
        <dbReference type="ARBA" id="ARBA00039865"/>
    </source>
</evidence>
<dbReference type="STRING" id="619300.G3AQ75"/>
<evidence type="ECO:0000256" key="3">
    <source>
        <dbReference type="ARBA" id="ARBA00022729"/>
    </source>
</evidence>
<keyword evidence="6" id="KW-0325">Glycoprotein</keyword>
<keyword evidence="3 11" id="KW-0732">Signal</keyword>
<organism evidence="14">
    <name type="scientific">Spathaspora passalidarum (strain NRRL Y-27907 / 11-Y1)</name>
    <dbReference type="NCBI Taxonomy" id="619300"/>
    <lineage>
        <taxon>Eukaryota</taxon>
        <taxon>Fungi</taxon>
        <taxon>Dikarya</taxon>
        <taxon>Ascomycota</taxon>
        <taxon>Saccharomycotina</taxon>
        <taxon>Pichiomycetes</taxon>
        <taxon>Debaryomycetaceae</taxon>
        <taxon>Spathaspora</taxon>
    </lineage>
</organism>
<dbReference type="PANTHER" id="PTHR35518:SF2">
    <property type="entry name" value="MAINTENANCE OF TELOMERE CAPPING PROTEIN 6"/>
    <property type="match status" value="1"/>
</dbReference>
<keyword evidence="4 10" id="KW-1133">Transmembrane helix</keyword>
<dbReference type="AlphaFoldDB" id="G3AQ75"/>
<dbReference type="InterPro" id="IPR016187">
    <property type="entry name" value="CTDL_fold"/>
</dbReference>
<feature type="signal peptide" evidence="11">
    <location>
        <begin position="1"/>
        <end position="17"/>
    </location>
</feature>
<evidence type="ECO:0000313" key="13">
    <source>
        <dbReference type="EMBL" id="EGW31422.1"/>
    </source>
</evidence>
<feature type="transmembrane region" description="Helical" evidence="10">
    <location>
        <begin position="502"/>
        <end position="522"/>
    </location>
</feature>
<dbReference type="FunCoup" id="G3AQ75">
    <property type="interactions" value="13"/>
</dbReference>
<keyword evidence="5 10" id="KW-0472">Membrane</keyword>
<evidence type="ECO:0000256" key="7">
    <source>
        <dbReference type="ARBA" id="ARBA00037703"/>
    </source>
</evidence>
<dbReference type="GeneID" id="18874136"/>
<dbReference type="KEGG" id="spaa:SPAPADRAFT_61987"/>
<dbReference type="OMA" id="WGTIDPQ"/>
<feature type="chain" id="PRO_5003442495" description="Maintenance of telomere capping protein 6" evidence="11">
    <location>
        <begin position="18"/>
        <end position="553"/>
    </location>
</feature>
<dbReference type="GO" id="GO:0016020">
    <property type="term" value="C:membrane"/>
    <property type="evidence" value="ECO:0007669"/>
    <property type="project" value="UniProtKB-SubCell"/>
</dbReference>